<protein>
    <submittedName>
        <fullName evidence="1">Uncharacterized protein</fullName>
    </submittedName>
</protein>
<keyword evidence="2" id="KW-1185">Reference proteome</keyword>
<dbReference type="OrthoDB" id="1478556at2759"/>
<comment type="caution">
    <text evidence="1">The sequence shown here is derived from an EMBL/GenBank/DDBJ whole genome shotgun (WGS) entry which is preliminary data.</text>
</comment>
<accession>A0A9W4IPH2</accession>
<gene>
    <name evidence="1" type="ORF">PSALAMII_LOCUS2377</name>
</gene>
<sequence>MVLNLLSRSLASSVSPGKRNIAIAEIVIYSLIHITQFSTRFLQERHYWHHTKNKGIGRCIFYSWFSMVGLLSQSELSERSKVCMSKRTLLTRRSSHSWLSFGTRFFPPKRVIGHCRIRHAKRGPLASFV</sequence>
<evidence type="ECO:0000313" key="2">
    <source>
        <dbReference type="Proteomes" id="UP001152649"/>
    </source>
</evidence>
<organism evidence="1 2">
    <name type="scientific">Penicillium salamii</name>
    <dbReference type="NCBI Taxonomy" id="1612424"/>
    <lineage>
        <taxon>Eukaryota</taxon>
        <taxon>Fungi</taxon>
        <taxon>Dikarya</taxon>
        <taxon>Ascomycota</taxon>
        <taxon>Pezizomycotina</taxon>
        <taxon>Eurotiomycetes</taxon>
        <taxon>Eurotiomycetidae</taxon>
        <taxon>Eurotiales</taxon>
        <taxon>Aspergillaceae</taxon>
        <taxon>Penicillium</taxon>
    </lineage>
</organism>
<reference evidence="1" key="1">
    <citation type="submission" date="2021-07" db="EMBL/GenBank/DDBJ databases">
        <authorList>
            <person name="Branca A.L. A."/>
        </authorList>
    </citation>
    <scope>NUCLEOTIDE SEQUENCE</scope>
</reference>
<name>A0A9W4IPH2_9EURO</name>
<dbReference type="Proteomes" id="UP001152649">
    <property type="component" value="Unassembled WGS sequence"/>
</dbReference>
<dbReference type="AlphaFoldDB" id="A0A9W4IPH2"/>
<proteinExistence type="predicted"/>
<evidence type="ECO:0000313" key="1">
    <source>
        <dbReference type="EMBL" id="CAG8321753.1"/>
    </source>
</evidence>
<dbReference type="EMBL" id="CAJVPG010000088">
    <property type="protein sequence ID" value="CAG8321753.1"/>
    <property type="molecule type" value="Genomic_DNA"/>
</dbReference>